<proteinExistence type="predicted"/>
<sequence>MVIIPWLWCSYQLILQACLALLCSAEVSSYHLHWLW</sequence>
<dbReference type="AlphaFoldDB" id="A0A0A8Y8Y1"/>
<accession>A0A0A8Y8Y1</accession>
<protein>
    <submittedName>
        <fullName evidence="1">Uncharacterized protein</fullName>
    </submittedName>
</protein>
<organism evidence="1">
    <name type="scientific">Arundo donax</name>
    <name type="common">Giant reed</name>
    <name type="synonym">Donax arundinaceus</name>
    <dbReference type="NCBI Taxonomy" id="35708"/>
    <lineage>
        <taxon>Eukaryota</taxon>
        <taxon>Viridiplantae</taxon>
        <taxon>Streptophyta</taxon>
        <taxon>Embryophyta</taxon>
        <taxon>Tracheophyta</taxon>
        <taxon>Spermatophyta</taxon>
        <taxon>Magnoliopsida</taxon>
        <taxon>Liliopsida</taxon>
        <taxon>Poales</taxon>
        <taxon>Poaceae</taxon>
        <taxon>PACMAD clade</taxon>
        <taxon>Arundinoideae</taxon>
        <taxon>Arundineae</taxon>
        <taxon>Arundo</taxon>
    </lineage>
</organism>
<reference evidence="1" key="2">
    <citation type="journal article" date="2015" name="Data Brief">
        <title>Shoot transcriptome of the giant reed, Arundo donax.</title>
        <authorList>
            <person name="Barrero R.A."/>
            <person name="Guerrero F.D."/>
            <person name="Moolhuijzen P."/>
            <person name="Goolsby J.A."/>
            <person name="Tidwell J."/>
            <person name="Bellgard S.E."/>
            <person name="Bellgard M.I."/>
        </authorList>
    </citation>
    <scope>NUCLEOTIDE SEQUENCE</scope>
    <source>
        <tissue evidence="1">Shoot tissue taken approximately 20 cm above the soil surface</tissue>
    </source>
</reference>
<evidence type="ECO:0000313" key="1">
    <source>
        <dbReference type="EMBL" id="JAD21723.1"/>
    </source>
</evidence>
<name>A0A0A8Y8Y1_ARUDO</name>
<reference evidence="1" key="1">
    <citation type="submission" date="2014-09" db="EMBL/GenBank/DDBJ databases">
        <authorList>
            <person name="Magalhaes I.L.F."/>
            <person name="Oliveira U."/>
            <person name="Santos F.R."/>
            <person name="Vidigal T.H.D.A."/>
            <person name="Brescovit A.D."/>
            <person name="Santos A.J."/>
        </authorList>
    </citation>
    <scope>NUCLEOTIDE SEQUENCE</scope>
    <source>
        <tissue evidence="1">Shoot tissue taken approximately 20 cm above the soil surface</tissue>
    </source>
</reference>
<dbReference type="EMBL" id="GBRH01276172">
    <property type="protein sequence ID" value="JAD21723.1"/>
    <property type="molecule type" value="Transcribed_RNA"/>
</dbReference>